<proteinExistence type="inferred from homology"/>
<dbReference type="SUPFAM" id="SSF143870">
    <property type="entry name" value="PF0523-like"/>
    <property type="match status" value="1"/>
</dbReference>
<evidence type="ECO:0000256" key="3">
    <source>
        <dbReference type="ARBA" id="ARBA00022694"/>
    </source>
</evidence>
<sequence length="177" mass="19569">MSARVIRNELYPDSTVTLALFKNVDNAKELRQCVMTGKFEAALLKTSMIIDPFQVIVAANRAVHLNKVNKMMTKNVHTEILFSLSPTKNISESFRKFGLADTDRSVVVAIMDDIDGTVLNSVLTYMQGELIDVAEVESLADIALIKKIYKITDTELTTCSLSNAIVARISSKDIVIV</sequence>
<keyword evidence="7" id="KW-1185">Reference proteome</keyword>
<dbReference type="NCBIfam" id="NF011465">
    <property type="entry name" value="PRK14886.1-1"/>
    <property type="match status" value="1"/>
</dbReference>
<evidence type="ECO:0000313" key="7">
    <source>
        <dbReference type="Proteomes" id="UP000242188"/>
    </source>
</evidence>
<dbReference type="EMBL" id="NEDP02003604">
    <property type="protein sequence ID" value="OWF48330.1"/>
    <property type="molecule type" value="Genomic_DNA"/>
</dbReference>
<protein>
    <submittedName>
        <fullName evidence="6">TP53RK-binding protein</fullName>
    </submittedName>
</protein>
<accession>A0A210QHW5</accession>
<dbReference type="AlphaFoldDB" id="A0A210QHW5"/>
<dbReference type="Pfam" id="PF08617">
    <property type="entry name" value="CGI-121"/>
    <property type="match status" value="1"/>
</dbReference>
<dbReference type="Gene3D" id="3.30.2380.10">
    <property type="entry name" value="CGI121/TPRKB"/>
    <property type="match status" value="1"/>
</dbReference>
<dbReference type="GO" id="GO:0000408">
    <property type="term" value="C:EKC/KEOPS complex"/>
    <property type="evidence" value="ECO:0007669"/>
    <property type="project" value="TreeGrafter"/>
</dbReference>
<dbReference type="PANTHER" id="PTHR15840">
    <property type="entry name" value="CGI-121 FAMILY MEMBER"/>
    <property type="match status" value="1"/>
</dbReference>
<evidence type="ECO:0000256" key="4">
    <source>
        <dbReference type="ARBA" id="ARBA00023242"/>
    </source>
</evidence>
<reference evidence="6 7" key="1">
    <citation type="journal article" date="2017" name="Nat. Ecol. Evol.">
        <title>Scallop genome provides insights into evolution of bilaterian karyotype and development.</title>
        <authorList>
            <person name="Wang S."/>
            <person name="Zhang J."/>
            <person name="Jiao W."/>
            <person name="Li J."/>
            <person name="Xun X."/>
            <person name="Sun Y."/>
            <person name="Guo X."/>
            <person name="Huan P."/>
            <person name="Dong B."/>
            <person name="Zhang L."/>
            <person name="Hu X."/>
            <person name="Sun X."/>
            <person name="Wang J."/>
            <person name="Zhao C."/>
            <person name="Wang Y."/>
            <person name="Wang D."/>
            <person name="Huang X."/>
            <person name="Wang R."/>
            <person name="Lv J."/>
            <person name="Li Y."/>
            <person name="Zhang Z."/>
            <person name="Liu B."/>
            <person name="Lu W."/>
            <person name="Hui Y."/>
            <person name="Liang J."/>
            <person name="Zhou Z."/>
            <person name="Hou R."/>
            <person name="Li X."/>
            <person name="Liu Y."/>
            <person name="Li H."/>
            <person name="Ning X."/>
            <person name="Lin Y."/>
            <person name="Zhao L."/>
            <person name="Xing Q."/>
            <person name="Dou J."/>
            <person name="Li Y."/>
            <person name="Mao J."/>
            <person name="Guo H."/>
            <person name="Dou H."/>
            <person name="Li T."/>
            <person name="Mu C."/>
            <person name="Jiang W."/>
            <person name="Fu Q."/>
            <person name="Fu X."/>
            <person name="Miao Y."/>
            <person name="Liu J."/>
            <person name="Yu Q."/>
            <person name="Li R."/>
            <person name="Liao H."/>
            <person name="Li X."/>
            <person name="Kong Y."/>
            <person name="Jiang Z."/>
            <person name="Chourrout D."/>
            <person name="Li R."/>
            <person name="Bao Z."/>
        </authorList>
    </citation>
    <scope>NUCLEOTIDE SEQUENCE [LARGE SCALE GENOMIC DNA]</scope>
    <source>
        <strain evidence="6 7">PY_sf001</strain>
    </source>
</reference>
<dbReference type="Proteomes" id="UP000242188">
    <property type="component" value="Unassembled WGS sequence"/>
</dbReference>
<gene>
    <name evidence="6" type="ORF">KP79_PYT11817</name>
</gene>
<dbReference type="OrthoDB" id="329139at2759"/>
<dbReference type="GO" id="GO:0005829">
    <property type="term" value="C:cytosol"/>
    <property type="evidence" value="ECO:0007669"/>
    <property type="project" value="TreeGrafter"/>
</dbReference>
<evidence type="ECO:0000256" key="2">
    <source>
        <dbReference type="ARBA" id="ARBA00005546"/>
    </source>
</evidence>
<dbReference type="PANTHER" id="PTHR15840:SF10">
    <property type="entry name" value="EKC_KEOPS COMPLEX SUBUNIT TPRKB"/>
    <property type="match status" value="1"/>
</dbReference>
<comment type="caution">
    <text evidence="6">The sequence shown here is derived from an EMBL/GenBank/DDBJ whole genome shotgun (WGS) entry which is preliminary data.</text>
</comment>
<keyword evidence="4 5" id="KW-0539">Nucleus</keyword>
<comment type="subcellular location">
    <subcellularLocation>
        <location evidence="1">Nucleus</location>
    </subcellularLocation>
</comment>
<evidence type="ECO:0000313" key="6">
    <source>
        <dbReference type="EMBL" id="OWF48330.1"/>
    </source>
</evidence>
<dbReference type="STRING" id="6573.A0A210QHW5"/>
<evidence type="ECO:0000256" key="5">
    <source>
        <dbReference type="RuleBase" id="RU004398"/>
    </source>
</evidence>
<dbReference type="InterPro" id="IPR036504">
    <property type="entry name" value="CGI121/TPRKB_sf"/>
</dbReference>
<comment type="similarity">
    <text evidence="2 5">Belongs to the CGI121/TPRKB family.</text>
</comment>
<organism evidence="6 7">
    <name type="scientific">Mizuhopecten yessoensis</name>
    <name type="common">Japanese scallop</name>
    <name type="synonym">Patinopecten yessoensis</name>
    <dbReference type="NCBI Taxonomy" id="6573"/>
    <lineage>
        <taxon>Eukaryota</taxon>
        <taxon>Metazoa</taxon>
        <taxon>Spiralia</taxon>
        <taxon>Lophotrochozoa</taxon>
        <taxon>Mollusca</taxon>
        <taxon>Bivalvia</taxon>
        <taxon>Autobranchia</taxon>
        <taxon>Pteriomorphia</taxon>
        <taxon>Pectinida</taxon>
        <taxon>Pectinoidea</taxon>
        <taxon>Pectinidae</taxon>
        <taxon>Mizuhopecten</taxon>
    </lineage>
</organism>
<dbReference type="GO" id="GO:0005634">
    <property type="term" value="C:nucleus"/>
    <property type="evidence" value="ECO:0007669"/>
    <property type="project" value="UniProtKB-SubCell"/>
</dbReference>
<keyword evidence="3" id="KW-0819">tRNA processing</keyword>
<dbReference type="InterPro" id="IPR013926">
    <property type="entry name" value="CGI121/TPRKB"/>
</dbReference>
<dbReference type="GO" id="GO:0002949">
    <property type="term" value="P:tRNA threonylcarbamoyladenosine modification"/>
    <property type="evidence" value="ECO:0007669"/>
    <property type="project" value="TreeGrafter"/>
</dbReference>
<name>A0A210QHW5_MIZYE</name>
<evidence type="ECO:0000256" key="1">
    <source>
        <dbReference type="ARBA" id="ARBA00004123"/>
    </source>
</evidence>